<protein>
    <submittedName>
        <fullName evidence="1">Uncharacterized protein</fullName>
    </submittedName>
</protein>
<comment type="caution">
    <text evidence="1">The sequence shown here is derived from an EMBL/GenBank/DDBJ whole genome shotgun (WGS) entry which is preliminary data.</text>
</comment>
<reference evidence="1 2" key="1">
    <citation type="submission" date="2019-03" db="EMBL/GenBank/DDBJ databases">
        <title>Genomic Encyclopedia of Type Strains, Phase IV (KMG-IV): sequencing the most valuable type-strain genomes for metagenomic binning, comparative biology and taxonomic classification.</title>
        <authorList>
            <person name="Goeker M."/>
        </authorList>
    </citation>
    <scope>NUCLEOTIDE SEQUENCE [LARGE SCALE GENOMIC DNA]</scope>
    <source>
        <strain evidence="1 2">DSM 100309</strain>
    </source>
</reference>
<dbReference type="RefSeq" id="WP_124946155.1">
    <property type="nucleotide sequence ID" value="NZ_BHVT01000027.1"/>
</dbReference>
<dbReference type="Gene3D" id="2.30.30.400">
    <property type="entry name" value="Rof-like"/>
    <property type="match status" value="1"/>
</dbReference>
<dbReference type="AlphaFoldDB" id="A0A4R3Y3J5"/>
<accession>A0A4R3Y3J5</accession>
<dbReference type="EMBL" id="SMCO01000011">
    <property type="protein sequence ID" value="TCV84683.1"/>
    <property type="molecule type" value="Genomic_DNA"/>
</dbReference>
<proteinExistence type="predicted"/>
<sequence>MAQPYIPVPHFIHERFTIAIMCNESMNLHWQDEQSGMSYMGNVFPQDLLEEKGADYVLVKNQDGKMVKIRLDLIRNMPTPVK</sequence>
<dbReference type="OrthoDB" id="8563655at2"/>
<dbReference type="Proteomes" id="UP000295367">
    <property type="component" value="Unassembled WGS sequence"/>
</dbReference>
<gene>
    <name evidence="1" type="ORF">EDC63_11127</name>
</gene>
<dbReference type="InterPro" id="IPR038626">
    <property type="entry name" value="Rof-like_sf"/>
</dbReference>
<evidence type="ECO:0000313" key="1">
    <source>
        <dbReference type="EMBL" id="TCV84683.1"/>
    </source>
</evidence>
<keyword evidence="2" id="KW-1185">Reference proteome</keyword>
<name>A0A4R3Y3J5_9PROT</name>
<organism evidence="1 2">
    <name type="scientific">Sulfurirhabdus autotrophica</name>
    <dbReference type="NCBI Taxonomy" id="1706046"/>
    <lineage>
        <taxon>Bacteria</taxon>
        <taxon>Pseudomonadati</taxon>
        <taxon>Pseudomonadota</taxon>
        <taxon>Betaproteobacteria</taxon>
        <taxon>Nitrosomonadales</taxon>
        <taxon>Sulfuricellaceae</taxon>
        <taxon>Sulfurirhabdus</taxon>
    </lineage>
</organism>
<evidence type="ECO:0000313" key="2">
    <source>
        <dbReference type="Proteomes" id="UP000295367"/>
    </source>
</evidence>